<evidence type="ECO:0000256" key="1">
    <source>
        <dbReference type="SAM" id="SignalP"/>
    </source>
</evidence>
<organism evidence="2 3">
    <name type="scientific">Phenylobacterium haematophilum</name>
    <dbReference type="NCBI Taxonomy" id="98513"/>
    <lineage>
        <taxon>Bacteria</taxon>
        <taxon>Pseudomonadati</taxon>
        <taxon>Pseudomonadota</taxon>
        <taxon>Alphaproteobacteria</taxon>
        <taxon>Caulobacterales</taxon>
        <taxon>Caulobacteraceae</taxon>
        <taxon>Phenylobacterium</taxon>
    </lineage>
</organism>
<dbReference type="Proteomes" id="UP000530564">
    <property type="component" value="Unassembled WGS sequence"/>
</dbReference>
<reference evidence="2 3" key="1">
    <citation type="submission" date="2020-08" db="EMBL/GenBank/DDBJ databases">
        <title>Genomic Encyclopedia of Type Strains, Phase IV (KMG-IV): sequencing the most valuable type-strain genomes for metagenomic binning, comparative biology and taxonomic classification.</title>
        <authorList>
            <person name="Goeker M."/>
        </authorList>
    </citation>
    <scope>NUCLEOTIDE SEQUENCE [LARGE SCALE GENOMIC DNA]</scope>
    <source>
        <strain evidence="2 3">DSM 21793</strain>
    </source>
</reference>
<name>A0A840A4M4_9CAUL</name>
<protein>
    <submittedName>
        <fullName evidence="2">Uncharacterized protein</fullName>
    </submittedName>
</protein>
<dbReference type="EMBL" id="JACIDK010000004">
    <property type="protein sequence ID" value="MBB3892430.1"/>
    <property type="molecule type" value="Genomic_DNA"/>
</dbReference>
<evidence type="ECO:0000313" key="3">
    <source>
        <dbReference type="Proteomes" id="UP000530564"/>
    </source>
</evidence>
<accession>A0A840A4M4</accession>
<dbReference type="AlphaFoldDB" id="A0A840A4M4"/>
<keyword evidence="3" id="KW-1185">Reference proteome</keyword>
<dbReference type="RefSeq" id="WP_246370945.1">
    <property type="nucleotide sequence ID" value="NZ_JACIDK010000004.1"/>
</dbReference>
<keyword evidence="1" id="KW-0732">Signal</keyword>
<feature type="signal peptide" evidence="1">
    <location>
        <begin position="1"/>
        <end position="17"/>
    </location>
</feature>
<evidence type="ECO:0000313" key="2">
    <source>
        <dbReference type="EMBL" id="MBB3892430.1"/>
    </source>
</evidence>
<comment type="caution">
    <text evidence="2">The sequence shown here is derived from an EMBL/GenBank/DDBJ whole genome shotgun (WGS) entry which is preliminary data.</text>
</comment>
<proteinExistence type="predicted"/>
<gene>
    <name evidence="2" type="ORF">GGQ61_003163</name>
</gene>
<sequence>MGLAAAGGLLAAPGVSAAAAAADLFYERTVMTAADARCGLFAPSVGAALAAGRMQAHGAAIRSGADKAQLAQLERRARAKAAATPCKSPDMTLAASRVREAFEGYAQLTRMTYPGEMAEWRADRSGGVRWRLQQSASFGWNKMVFGLAGREGANALMAVANFADGKTPYGARLVLRDTDATLGPYLDARGQSLSKLPLARRLPPATARNSYTAEARSPAGQDLLPKGFKSGWAFRFPAAAAHALAELDPREAVAVEFLFAGPDGEVVRRAYVEVGDFAAGRAFLQVAAR</sequence>
<feature type="chain" id="PRO_5032698318" evidence="1">
    <location>
        <begin position="18"/>
        <end position="289"/>
    </location>
</feature>